<evidence type="ECO:0000313" key="2">
    <source>
        <dbReference type="EMBL" id="MDF8370869.1"/>
    </source>
</evidence>
<feature type="transmembrane region" description="Helical" evidence="1">
    <location>
        <begin position="235"/>
        <end position="257"/>
    </location>
</feature>
<sequence>MLLILTLMVSLITSLIFKNTRIIGAIGFSVLAWLAGSADGRTTTDYQVYQTHYYALGSEVSPFEKGYTVLSEYFNNLGFSYSDFRLIFAFCAFAILFFGVLLFTNNVAMFTWIYGSTVFFNDVTQIRNLMMIAMIILGCGLFIKSNLIIKLLGIAAIVLSTQFHDLGFLFIMITPIYFIPKKYITKALGLVVGISLLVTMIIKIFGSSGVTNLIMRGLGAFSSRTDSVNNVQSHFSRGTSLSTIFLIGVTVLLVLYLSTSFTTYIQENMNINANKLKILYSGVFVSVFTLPLILLSPDYSRISRNAFLFFIIIIVIYYSGIINKKMLVKNRTILLIVFLALFTYIHTTIWGPEYQNSIPYIARIKDSNESSGD</sequence>
<evidence type="ECO:0008006" key="4">
    <source>
        <dbReference type="Google" id="ProtNLM"/>
    </source>
</evidence>
<feature type="transmembrane region" description="Helical" evidence="1">
    <location>
        <begin position="149"/>
        <end position="178"/>
    </location>
</feature>
<feature type="transmembrane region" description="Helical" evidence="1">
    <location>
        <begin position="86"/>
        <end position="114"/>
    </location>
</feature>
<reference evidence="2 3" key="1">
    <citation type="submission" date="2020-03" db="EMBL/GenBank/DDBJ databases">
        <title>Comparative genomics of Weissella paramesenteroides.</title>
        <authorList>
            <person name="Kant R."/>
            <person name="Takala T."/>
            <person name="Saris P."/>
        </authorList>
    </citation>
    <scope>NUCLEOTIDE SEQUENCE [LARGE SCALE GENOMIC DNA]</scope>
    <source>
        <strain evidence="2 3">SJ27-4</strain>
    </source>
</reference>
<protein>
    <recommendedName>
        <fullName evidence="4">EpsG family protein</fullName>
    </recommendedName>
</protein>
<dbReference type="InterPro" id="IPR049458">
    <property type="entry name" value="EpsG-like"/>
</dbReference>
<accession>A0ABD4XHT2</accession>
<keyword evidence="1" id="KW-1133">Transmembrane helix</keyword>
<comment type="caution">
    <text evidence="2">The sequence shown here is derived from an EMBL/GenBank/DDBJ whole genome shotgun (WGS) entry which is preliminary data.</text>
</comment>
<feature type="transmembrane region" description="Helical" evidence="1">
    <location>
        <begin position="190"/>
        <end position="215"/>
    </location>
</feature>
<proteinExistence type="predicted"/>
<dbReference type="Proteomes" id="UP001215461">
    <property type="component" value="Unassembled WGS sequence"/>
</dbReference>
<gene>
    <name evidence="2" type="ORF">G9403_04230</name>
</gene>
<evidence type="ECO:0000313" key="3">
    <source>
        <dbReference type="Proteomes" id="UP001215461"/>
    </source>
</evidence>
<dbReference type="Pfam" id="PF14897">
    <property type="entry name" value="EpsG"/>
    <property type="match status" value="1"/>
</dbReference>
<evidence type="ECO:0000256" key="1">
    <source>
        <dbReference type="SAM" id="Phobius"/>
    </source>
</evidence>
<dbReference type="RefSeq" id="WP_277362163.1">
    <property type="nucleotide sequence ID" value="NZ_JAANXN010000004.1"/>
</dbReference>
<feature type="transmembrane region" description="Helical" evidence="1">
    <location>
        <begin position="126"/>
        <end position="143"/>
    </location>
</feature>
<dbReference type="AlphaFoldDB" id="A0ABD4XHT2"/>
<feature type="transmembrane region" description="Helical" evidence="1">
    <location>
        <begin position="302"/>
        <end position="320"/>
    </location>
</feature>
<name>A0ABD4XHT2_WEIPA</name>
<organism evidence="2 3">
    <name type="scientific">Weissella paramesenteroides</name>
    <name type="common">Leuconostoc paramesenteroides</name>
    <dbReference type="NCBI Taxonomy" id="1249"/>
    <lineage>
        <taxon>Bacteria</taxon>
        <taxon>Bacillati</taxon>
        <taxon>Bacillota</taxon>
        <taxon>Bacilli</taxon>
        <taxon>Lactobacillales</taxon>
        <taxon>Lactobacillaceae</taxon>
        <taxon>Weissella</taxon>
    </lineage>
</organism>
<keyword evidence="1" id="KW-0472">Membrane</keyword>
<keyword evidence="1" id="KW-0812">Transmembrane</keyword>
<feature type="transmembrane region" description="Helical" evidence="1">
    <location>
        <begin position="332"/>
        <end position="350"/>
    </location>
</feature>
<dbReference type="EMBL" id="JAANXN010000004">
    <property type="protein sequence ID" value="MDF8370869.1"/>
    <property type="molecule type" value="Genomic_DNA"/>
</dbReference>
<feature type="transmembrane region" description="Helical" evidence="1">
    <location>
        <begin position="278"/>
        <end position="296"/>
    </location>
</feature>